<proteinExistence type="predicted"/>
<dbReference type="Pfam" id="PF01571">
    <property type="entry name" value="GCV_T"/>
    <property type="match status" value="1"/>
</dbReference>
<comment type="caution">
    <text evidence="2">The sequence shown here is derived from an EMBL/GenBank/DDBJ whole genome shotgun (WGS) entry which is preliminary data.</text>
</comment>
<dbReference type="EMBL" id="CAJOAZ010001788">
    <property type="protein sequence ID" value="CAF3857193.1"/>
    <property type="molecule type" value="Genomic_DNA"/>
</dbReference>
<dbReference type="SUPFAM" id="SSF103025">
    <property type="entry name" value="Folate-binding domain"/>
    <property type="match status" value="1"/>
</dbReference>
<gene>
    <name evidence="2" type="ORF">OXD698_LOCUS21603</name>
</gene>
<dbReference type="InterPro" id="IPR006222">
    <property type="entry name" value="GCVT_N"/>
</dbReference>
<accession>A0A819EV61</accession>
<feature type="non-terminal residue" evidence="2">
    <location>
        <position position="117"/>
    </location>
</feature>
<dbReference type="Proteomes" id="UP000663844">
    <property type="component" value="Unassembled WGS sequence"/>
</dbReference>
<dbReference type="InterPro" id="IPR027266">
    <property type="entry name" value="TrmE/GcvT-like"/>
</dbReference>
<organism evidence="2 3">
    <name type="scientific">Adineta steineri</name>
    <dbReference type="NCBI Taxonomy" id="433720"/>
    <lineage>
        <taxon>Eukaryota</taxon>
        <taxon>Metazoa</taxon>
        <taxon>Spiralia</taxon>
        <taxon>Gnathifera</taxon>
        <taxon>Rotifera</taxon>
        <taxon>Eurotatoria</taxon>
        <taxon>Bdelloidea</taxon>
        <taxon>Adinetida</taxon>
        <taxon>Adinetidae</taxon>
        <taxon>Adineta</taxon>
    </lineage>
</organism>
<name>A0A819EV61_9BILA</name>
<dbReference type="AlphaFoldDB" id="A0A819EV61"/>
<feature type="domain" description="GCVT N-terminal" evidence="1">
    <location>
        <begin position="29"/>
        <end position="117"/>
    </location>
</feature>
<evidence type="ECO:0000313" key="3">
    <source>
        <dbReference type="Proteomes" id="UP000663844"/>
    </source>
</evidence>
<reference evidence="2" key="1">
    <citation type="submission" date="2021-02" db="EMBL/GenBank/DDBJ databases">
        <authorList>
            <person name="Nowell W R."/>
        </authorList>
    </citation>
    <scope>NUCLEOTIDE SEQUENCE</scope>
</reference>
<dbReference type="Gene3D" id="3.30.1360.120">
    <property type="entry name" value="Probable tRNA modification gtpase trme, domain 1"/>
    <property type="match status" value="1"/>
</dbReference>
<evidence type="ECO:0000313" key="2">
    <source>
        <dbReference type="EMBL" id="CAF3857193.1"/>
    </source>
</evidence>
<sequence length="117" mass="13618">MRLHTNKRFLQDHLREKPGKQYSLKYPTYGEVLGYERPLFFKPDEAGKKVFEDLSKQGTFGKARWFNTVKKEYNACRKGVAVIDMTSFTKYELKSANRSVVDFLQMLCANNIDKPIG</sequence>
<protein>
    <recommendedName>
        <fullName evidence="1">GCVT N-terminal domain-containing protein</fullName>
    </recommendedName>
</protein>
<evidence type="ECO:0000259" key="1">
    <source>
        <dbReference type="Pfam" id="PF01571"/>
    </source>
</evidence>